<dbReference type="EMBL" id="JYDV01000056">
    <property type="protein sequence ID" value="KRZ37651.1"/>
    <property type="molecule type" value="Genomic_DNA"/>
</dbReference>
<dbReference type="Proteomes" id="UP000054632">
    <property type="component" value="Unassembled WGS sequence"/>
</dbReference>
<name>A0A0V1EJ19_TRIPS</name>
<dbReference type="EMBL" id="JYDR01000032">
    <property type="protein sequence ID" value="KRY73674.1"/>
    <property type="molecule type" value="Genomic_DNA"/>
</dbReference>
<evidence type="ECO:0000313" key="4">
    <source>
        <dbReference type="Proteomes" id="UP000054826"/>
    </source>
</evidence>
<dbReference type="InterPro" id="IPR043128">
    <property type="entry name" value="Rev_trsase/Diguanyl_cyclase"/>
</dbReference>
<evidence type="ECO:0000313" key="1">
    <source>
        <dbReference type="EMBL" id="KRY73674.1"/>
    </source>
</evidence>
<dbReference type="SUPFAM" id="SSF56672">
    <property type="entry name" value="DNA/RNA polymerases"/>
    <property type="match status" value="1"/>
</dbReference>
<sequence>MAWWSHHNAQEKGNCSISTFNGISKKDAYSRKKLNETSDSVSDNECASDVLEVNGFGVKYYCLVYLDDVFVFSTTCEKHQIHLALMLTRLRKEELKLHL</sequence>
<proteinExistence type="predicted"/>
<accession>A0A0V1EJ19</accession>
<dbReference type="InterPro" id="IPR043502">
    <property type="entry name" value="DNA/RNA_pol_sf"/>
</dbReference>
<gene>
    <name evidence="1" type="ORF">T4A_7706</name>
    <name evidence="2" type="ORF">T4C_11569</name>
</gene>
<evidence type="ECO:0000313" key="2">
    <source>
        <dbReference type="EMBL" id="KRZ37651.1"/>
    </source>
</evidence>
<evidence type="ECO:0000313" key="3">
    <source>
        <dbReference type="Proteomes" id="UP000054632"/>
    </source>
</evidence>
<organism evidence="1 3">
    <name type="scientific">Trichinella pseudospiralis</name>
    <name type="common">Parasitic roundworm</name>
    <dbReference type="NCBI Taxonomy" id="6337"/>
    <lineage>
        <taxon>Eukaryota</taxon>
        <taxon>Metazoa</taxon>
        <taxon>Ecdysozoa</taxon>
        <taxon>Nematoda</taxon>
        <taxon>Enoplea</taxon>
        <taxon>Dorylaimia</taxon>
        <taxon>Trichinellida</taxon>
        <taxon>Trichinellidae</taxon>
        <taxon>Trichinella</taxon>
    </lineage>
</organism>
<dbReference type="AlphaFoldDB" id="A0A0V1EJ19"/>
<comment type="caution">
    <text evidence="1">The sequence shown here is derived from an EMBL/GenBank/DDBJ whole genome shotgun (WGS) entry which is preliminary data.</text>
</comment>
<protein>
    <submittedName>
        <fullName evidence="1">Uncharacterized protein</fullName>
    </submittedName>
</protein>
<dbReference type="Proteomes" id="UP000054826">
    <property type="component" value="Unassembled WGS sequence"/>
</dbReference>
<reference evidence="3 4" key="1">
    <citation type="submission" date="2015-01" db="EMBL/GenBank/DDBJ databases">
        <title>Evolution of Trichinella species and genotypes.</title>
        <authorList>
            <person name="Korhonen P.K."/>
            <person name="Edoardo P."/>
            <person name="Giuseppe L.R."/>
            <person name="Gasser R.B."/>
        </authorList>
    </citation>
    <scope>NUCLEOTIDE SEQUENCE [LARGE SCALE GENOMIC DNA]</scope>
    <source>
        <strain evidence="1">ISS13</strain>
        <strain evidence="2">ISS176</strain>
    </source>
</reference>
<dbReference type="Gene3D" id="3.30.70.270">
    <property type="match status" value="1"/>
</dbReference>